<dbReference type="InterPro" id="IPR016039">
    <property type="entry name" value="Thiolase-like"/>
</dbReference>
<comment type="similarity">
    <text evidence="1">Belongs to the thiolase-like superfamily. Chalcone/stilbene synthases family.</text>
</comment>
<dbReference type="Pfam" id="PF00195">
    <property type="entry name" value="Chal_sti_synt_N"/>
    <property type="match status" value="1"/>
</dbReference>
<dbReference type="Gene3D" id="3.40.47.10">
    <property type="match status" value="2"/>
</dbReference>
<evidence type="ECO:0000256" key="2">
    <source>
        <dbReference type="ARBA" id="ARBA00022679"/>
    </source>
</evidence>
<dbReference type="PANTHER" id="PTHR11877">
    <property type="entry name" value="HYDROXYMETHYLGLUTARYL-COA SYNTHASE"/>
    <property type="match status" value="1"/>
</dbReference>
<evidence type="ECO:0000256" key="3">
    <source>
        <dbReference type="PIRSR" id="PIRSR000451-1"/>
    </source>
</evidence>
<dbReference type="InterPro" id="IPR012328">
    <property type="entry name" value="Chalcone/stilbene_synt_C"/>
</dbReference>
<dbReference type="PIRSF" id="PIRSF000451">
    <property type="entry name" value="PKS_III"/>
    <property type="match status" value="1"/>
</dbReference>
<sequence length="367" mass="39052">MNPATAHINRIGTANPPHKVHAAFVEFVTNTIHDARERRLFTRMVERSGIGQRFSYLKPVTLPDGTISDSDGFYGTGEWPTTAARMLRYRRDAPELAIAAIQALDPDIARAGITHLVVASCTGFVAPGLDQLIVRRLGLDPGVERTLVGFMGCYAAVNSLRLAHHVVRSTPSARVLVVTVELCSLHFQRSDNLQKLLSMLLFGDGAAAALVTGETQGIALADFRAATIGGTADAITWDIGDQGFDMHLGGEVPARIGETLQREKSDNAPDGLLRGQAPQDFDLFAVHAGGRSILDAVENGLGLSSDALDHSRAVLSEFGNMSSATLMFVLARLLANKGAAPQKGLAMAFGPGLAAESFRFTLLPAGD</sequence>
<dbReference type="Proteomes" id="UP000195807">
    <property type="component" value="Chromosome"/>
</dbReference>
<keyword evidence="2" id="KW-0808">Transferase</keyword>
<dbReference type="GO" id="GO:0016747">
    <property type="term" value="F:acyltransferase activity, transferring groups other than amino-acyl groups"/>
    <property type="evidence" value="ECO:0007669"/>
    <property type="project" value="InterPro"/>
</dbReference>
<proteinExistence type="inferred from homology"/>
<dbReference type="SUPFAM" id="SSF53901">
    <property type="entry name" value="Thiolase-like"/>
    <property type="match status" value="2"/>
</dbReference>
<dbReference type="STRING" id="450378.GCA_001661675_00705"/>
<evidence type="ECO:0000313" key="7">
    <source>
        <dbReference type="Proteomes" id="UP000195807"/>
    </source>
</evidence>
<dbReference type="InterPro" id="IPR001099">
    <property type="entry name" value="Chalcone/stilbene_synt_N"/>
</dbReference>
<evidence type="ECO:0000259" key="5">
    <source>
        <dbReference type="Pfam" id="PF02797"/>
    </source>
</evidence>
<feature type="active site" description="Acyl-thioester intermediate" evidence="3">
    <location>
        <position position="153"/>
    </location>
</feature>
<gene>
    <name evidence="6" type="ORF">A9D14_03535</name>
</gene>
<dbReference type="AlphaFoldDB" id="A0A1Z1F9I8"/>
<dbReference type="InterPro" id="IPR011141">
    <property type="entry name" value="Polyketide_synthase_type-III"/>
</dbReference>
<dbReference type="PANTHER" id="PTHR11877:SF46">
    <property type="entry name" value="TYPE III POLYKETIDE SYNTHASE A"/>
    <property type="match status" value="1"/>
</dbReference>
<dbReference type="CDD" id="cd00831">
    <property type="entry name" value="CHS_like"/>
    <property type="match status" value="1"/>
</dbReference>
<protein>
    <submittedName>
        <fullName evidence="6">Type III polyketide synthase</fullName>
    </submittedName>
</protein>
<dbReference type="RefSeq" id="WP_066842982.1">
    <property type="nucleotide sequence ID" value="NZ_CP019602.1"/>
</dbReference>
<dbReference type="Pfam" id="PF02797">
    <property type="entry name" value="Chal_sti_synt_C"/>
    <property type="match status" value="1"/>
</dbReference>
<dbReference type="EMBL" id="CP019602">
    <property type="protein sequence ID" value="ARU15414.1"/>
    <property type="molecule type" value="Genomic_DNA"/>
</dbReference>
<evidence type="ECO:0000313" key="6">
    <source>
        <dbReference type="EMBL" id="ARU15414.1"/>
    </source>
</evidence>
<dbReference type="KEGG" id="cman:A9D14_03535"/>
<dbReference type="GO" id="GO:0030639">
    <property type="term" value="P:polyketide biosynthetic process"/>
    <property type="evidence" value="ECO:0007669"/>
    <property type="project" value="TreeGrafter"/>
</dbReference>
<keyword evidence="7" id="KW-1185">Reference proteome</keyword>
<reference evidence="6 7" key="1">
    <citation type="submission" date="2017-01" db="EMBL/GenBank/DDBJ databases">
        <title>Complete genome sequence of esterase-producing bacterium Croceicoccus marinus E4A9.</title>
        <authorList>
            <person name="Wu Y.-H."/>
            <person name="Cheng H."/>
            <person name="Xu L."/>
            <person name="Huo Y.-Y."/>
            <person name="Wang C.-S."/>
            <person name="Xu X.-W."/>
        </authorList>
    </citation>
    <scope>NUCLEOTIDE SEQUENCE [LARGE SCALE GENOMIC DNA]</scope>
    <source>
        <strain evidence="6 7">E4A9</strain>
    </source>
</reference>
<evidence type="ECO:0000259" key="4">
    <source>
        <dbReference type="Pfam" id="PF00195"/>
    </source>
</evidence>
<feature type="domain" description="Chalcone/stilbene synthase C-terminal" evidence="5">
    <location>
        <begin position="228"/>
        <end position="358"/>
    </location>
</feature>
<evidence type="ECO:0000256" key="1">
    <source>
        <dbReference type="ARBA" id="ARBA00005531"/>
    </source>
</evidence>
<feature type="domain" description="Chalcone/stilbene synthase N-terminal" evidence="4">
    <location>
        <begin position="5"/>
        <end position="212"/>
    </location>
</feature>
<dbReference type="OrthoDB" id="9786288at2"/>
<organism evidence="6 7">
    <name type="scientific">Croceicoccus marinus</name>
    <dbReference type="NCBI Taxonomy" id="450378"/>
    <lineage>
        <taxon>Bacteria</taxon>
        <taxon>Pseudomonadati</taxon>
        <taxon>Pseudomonadota</taxon>
        <taxon>Alphaproteobacteria</taxon>
        <taxon>Sphingomonadales</taxon>
        <taxon>Erythrobacteraceae</taxon>
        <taxon>Croceicoccus</taxon>
    </lineage>
</organism>
<name>A0A1Z1F9I8_9SPHN</name>
<accession>A0A1Z1F9I8</accession>